<dbReference type="Gene3D" id="3.10.180.10">
    <property type="entry name" value="2,3-Dihydroxybiphenyl 1,2-Dioxygenase, domain 1"/>
    <property type="match status" value="1"/>
</dbReference>
<evidence type="ECO:0000313" key="2">
    <source>
        <dbReference type="EMBL" id="ODM01799.1"/>
    </source>
</evidence>
<proteinExistence type="predicted"/>
<feature type="domain" description="PhnB-like" evidence="1">
    <location>
        <begin position="3"/>
        <end position="134"/>
    </location>
</feature>
<accession>A0A1E2ZZH5</accession>
<evidence type="ECO:0000259" key="1">
    <source>
        <dbReference type="Pfam" id="PF06983"/>
    </source>
</evidence>
<dbReference type="Proteomes" id="UP000094067">
    <property type="component" value="Unassembled WGS sequence"/>
</dbReference>
<gene>
    <name evidence="2" type="ORF">BEI61_05791</name>
</gene>
<dbReference type="InterPro" id="IPR028973">
    <property type="entry name" value="PhnB-like"/>
</dbReference>
<dbReference type="PANTHER" id="PTHR33990">
    <property type="entry name" value="PROTEIN YJDN-RELATED"/>
    <property type="match status" value="1"/>
</dbReference>
<dbReference type="AlphaFoldDB" id="A0A1E2ZZH5"/>
<organism evidence="2 3">
    <name type="scientific">Eisenbergiella tayi</name>
    <dbReference type="NCBI Taxonomy" id="1432052"/>
    <lineage>
        <taxon>Bacteria</taxon>
        <taxon>Bacillati</taxon>
        <taxon>Bacillota</taxon>
        <taxon>Clostridia</taxon>
        <taxon>Lachnospirales</taxon>
        <taxon>Lachnospiraceae</taxon>
        <taxon>Eisenbergiella</taxon>
    </lineage>
</organism>
<sequence>MIITPNFHFHGDCEDAMKLYQKAFSGEITCLLRYQDANPQDYVADSRWGSRIYHGEMLLYGIRVMMSDLEPAEAENKPESPPLSLVVTMDTKEQVMEAYQAMMEGALIREQPQSTTYSSCFVSLVDRFGIRWEIMTEQTLQ</sequence>
<dbReference type="Pfam" id="PF06983">
    <property type="entry name" value="3-dmu-9_3-mt"/>
    <property type="match status" value="1"/>
</dbReference>
<reference evidence="2 3" key="1">
    <citation type="submission" date="2016-07" db="EMBL/GenBank/DDBJ databases">
        <title>Characterization of isolates of Eisenbergiella tayi derived from blood cultures, using whole genome sequencing.</title>
        <authorList>
            <person name="Burdz T."/>
            <person name="Wiebe D."/>
            <person name="Huynh C."/>
            <person name="Bernard K."/>
        </authorList>
    </citation>
    <scope>NUCLEOTIDE SEQUENCE [LARGE SCALE GENOMIC DNA]</scope>
    <source>
        <strain evidence="2 3">NML 110608</strain>
    </source>
</reference>
<dbReference type="InterPro" id="IPR029068">
    <property type="entry name" value="Glyas_Bleomycin-R_OHBP_Dase"/>
</dbReference>
<dbReference type="SUPFAM" id="SSF54593">
    <property type="entry name" value="Glyoxalase/Bleomycin resistance protein/Dihydroxybiphenyl dioxygenase"/>
    <property type="match status" value="1"/>
</dbReference>
<name>A0A1E2ZZH5_9FIRM</name>
<dbReference type="PANTHER" id="PTHR33990:SF1">
    <property type="entry name" value="PROTEIN YJDN"/>
    <property type="match status" value="1"/>
</dbReference>
<evidence type="ECO:0000313" key="3">
    <source>
        <dbReference type="Proteomes" id="UP000094067"/>
    </source>
</evidence>
<dbReference type="EMBL" id="MCGH01000005">
    <property type="protein sequence ID" value="ODM01799.1"/>
    <property type="molecule type" value="Genomic_DNA"/>
</dbReference>
<protein>
    <recommendedName>
        <fullName evidence="1">PhnB-like domain-containing protein</fullName>
    </recommendedName>
</protein>
<comment type="caution">
    <text evidence="2">The sequence shown here is derived from an EMBL/GenBank/DDBJ whole genome shotgun (WGS) entry which is preliminary data.</text>
</comment>
<dbReference type="RefSeq" id="WP_069155100.1">
    <property type="nucleotide sequence ID" value="NZ_MCGH01000005.1"/>
</dbReference>